<evidence type="ECO:0000256" key="2">
    <source>
        <dbReference type="ARBA" id="ARBA00005830"/>
    </source>
</evidence>
<sequence length="288" mass="31745">MLRLRKAPLNLPEKAIEVLEQDGGVIITGLASPEQLQQVYQDTRQGWKARYNGRMHAGLLFGRSATAREQWCLNPDLLRIVNHFLRTTNPADVDSQSTSGRSTDAMLSQAASITILEGGKAQPLHRDDAIWQKAHTSQEQTGYRLGSDLGIGMLVAAVDTTYANGATLVVPGSHLWGDARTAQEHEVATAELSRGEALLFLTSTLHAGGANTTPDPRTMYAIFYCRSWVRPEANDFACYTREEVESWSLEAQKLAGYVTDKMLGICDDGDALDALRRGAAQRWQDWLV</sequence>
<evidence type="ECO:0000313" key="8">
    <source>
        <dbReference type="EMBL" id="KAK4147331.1"/>
    </source>
</evidence>
<dbReference type="GO" id="GO:0046872">
    <property type="term" value="F:metal ion binding"/>
    <property type="evidence" value="ECO:0007669"/>
    <property type="project" value="UniProtKB-KW"/>
</dbReference>
<accession>A0AAN6VC28</accession>
<comment type="caution">
    <text evidence="8">The sequence shown here is derived from an EMBL/GenBank/DDBJ whole genome shotgun (WGS) entry which is preliminary data.</text>
</comment>
<comment type="cofactor">
    <cofactor evidence="1">
        <name>Fe cation</name>
        <dbReference type="ChEBI" id="CHEBI:24875"/>
    </cofactor>
</comment>
<dbReference type="Proteomes" id="UP001302676">
    <property type="component" value="Unassembled WGS sequence"/>
</dbReference>
<comment type="similarity">
    <text evidence="2">Belongs to the PhyH family.</text>
</comment>
<evidence type="ECO:0000256" key="4">
    <source>
        <dbReference type="ARBA" id="ARBA00022723"/>
    </source>
</evidence>
<reference evidence="8" key="2">
    <citation type="submission" date="2023-05" db="EMBL/GenBank/DDBJ databases">
        <authorList>
            <consortium name="Lawrence Berkeley National Laboratory"/>
            <person name="Steindorff A."/>
            <person name="Hensen N."/>
            <person name="Bonometti L."/>
            <person name="Westerberg I."/>
            <person name="Brannstrom I.O."/>
            <person name="Guillou S."/>
            <person name="Cros-Aarteil S."/>
            <person name="Calhoun S."/>
            <person name="Haridas S."/>
            <person name="Kuo A."/>
            <person name="Mondo S."/>
            <person name="Pangilinan J."/>
            <person name="Riley R."/>
            <person name="Labutti K."/>
            <person name="Andreopoulos B."/>
            <person name="Lipzen A."/>
            <person name="Chen C."/>
            <person name="Yanf M."/>
            <person name="Daum C."/>
            <person name="Ng V."/>
            <person name="Clum A."/>
            <person name="Ohm R."/>
            <person name="Martin F."/>
            <person name="Silar P."/>
            <person name="Natvig D."/>
            <person name="Lalanne C."/>
            <person name="Gautier V."/>
            <person name="Ament-Velasquez S.L."/>
            <person name="Kruys A."/>
            <person name="Hutchinson M.I."/>
            <person name="Powell A.J."/>
            <person name="Barry K."/>
            <person name="Miller A.N."/>
            <person name="Grigoriev I.V."/>
            <person name="Debuchy R."/>
            <person name="Gladieux P."/>
            <person name="Thoren M.H."/>
            <person name="Johannesson H."/>
        </authorList>
    </citation>
    <scope>NUCLEOTIDE SEQUENCE</scope>
    <source>
        <strain evidence="8">CBS 141.50</strain>
    </source>
</reference>
<evidence type="ECO:0000313" key="9">
    <source>
        <dbReference type="Proteomes" id="UP001302676"/>
    </source>
</evidence>
<evidence type="ECO:0000256" key="6">
    <source>
        <dbReference type="ARBA" id="ARBA00023002"/>
    </source>
</evidence>
<dbReference type="SUPFAM" id="SSF51197">
    <property type="entry name" value="Clavaminate synthase-like"/>
    <property type="match status" value="1"/>
</dbReference>
<keyword evidence="7" id="KW-0408">Iron</keyword>
<keyword evidence="4" id="KW-0479">Metal-binding</keyword>
<dbReference type="EMBL" id="MU853556">
    <property type="protein sequence ID" value="KAK4147331.1"/>
    <property type="molecule type" value="Genomic_DNA"/>
</dbReference>
<keyword evidence="5" id="KW-0223">Dioxygenase</keyword>
<evidence type="ECO:0000256" key="3">
    <source>
        <dbReference type="ARBA" id="ARBA00011738"/>
    </source>
</evidence>
<dbReference type="GO" id="GO:0051213">
    <property type="term" value="F:dioxygenase activity"/>
    <property type="evidence" value="ECO:0007669"/>
    <property type="project" value="UniProtKB-KW"/>
</dbReference>
<evidence type="ECO:0000256" key="5">
    <source>
        <dbReference type="ARBA" id="ARBA00022964"/>
    </source>
</evidence>
<comment type="subunit">
    <text evidence="3">Homodimer.</text>
</comment>
<keyword evidence="6" id="KW-0560">Oxidoreductase</keyword>
<proteinExistence type="inferred from homology"/>
<keyword evidence="9" id="KW-1185">Reference proteome</keyword>
<evidence type="ECO:0000256" key="7">
    <source>
        <dbReference type="ARBA" id="ARBA00023004"/>
    </source>
</evidence>
<reference evidence="8" key="1">
    <citation type="journal article" date="2023" name="Mol. Phylogenet. Evol.">
        <title>Genome-scale phylogeny and comparative genomics of the fungal order Sordariales.</title>
        <authorList>
            <person name="Hensen N."/>
            <person name="Bonometti L."/>
            <person name="Westerberg I."/>
            <person name="Brannstrom I.O."/>
            <person name="Guillou S."/>
            <person name="Cros-Aarteil S."/>
            <person name="Calhoun S."/>
            <person name="Haridas S."/>
            <person name="Kuo A."/>
            <person name="Mondo S."/>
            <person name="Pangilinan J."/>
            <person name="Riley R."/>
            <person name="LaButti K."/>
            <person name="Andreopoulos B."/>
            <person name="Lipzen A."/>
            <person name="Chen C."/>
            <person name="Yan M."/>
            <person name="Daum C."/>
            <person name="Ng V."/>
            <person name="Clum A."/>
            <person name="Steindorff A."/>
            <person name="Ohm R.A."/>
            <person name="Martin F."/>
            <person name="Silar P."/>
            <person name="Natvig D.O."/>
            <person name="Lalanne C."/>
            <person name="Gautier V."/>
            <person name="Ament-Velasquez S.L."/>
            <person name="Kruys A."/>
            <person name="Hutchinson M.I."/>
            <person name="Powell A.J."/>
            <person name="Barry K."/>
            <person name="Miller A.N."/>
            <person name="Grigoriev I.V."/>
            <person name="Debuchy R."/>
            <person name="Gladieux P."/>
            <person name="Hiltunen Thoren M."/>
            <person name="Johannesson H."/>
        </authorList>
    </citation>
    <scope>NUCLEOTIDE SEQUENCE</scope>
    <source>
        <strain evidence="8">CBS 141.50</strain>
    </source>
</reference>
<dbReference type="InterPro" id="IPR008775">
    <property type="entry name" value="Phytyl_CoA_dOase-like"/>
</dbReference>
<dbReference type="AlphaFoldDB" id="A0AAN6VC28"/>
<gene>
    <name evidence="8" type="ORF">C8A04DRAFT_24573</name>
</gene>
<dbReference type="PANTHER" id="PTHR20883:SF45">
    <property type="entry name" value="PHYTANOYL-COA DIOXYGENASE FAMILY PROTEIN"/>
    <property type="match status" value="1"/>
</dbReference>
<dbReference type="PANTHER" id="PTHR20883">
    <property type="entry name" value="PHYTANOYL-COA DIOXYGENASE DOMAIN CONTAINING 1"/>
    <property type="match status" value="1"/>
</dbReference>
<evidence type="ECO:0000256" key="1">
    <source>
        <dbReference type="ARBA" id="ARBA00001962"/>
    </source>
</evidence>
<dbReference type="Pfam" id="PF05721">
    <property type="entry name" value="PhyH"/>
    <property type="match status" value="1"/>
</dbReference>
<organism evidence="8 9">
    <name type="scientific">Dichotomopilus funicola</name>
    <dbReference type="NCBI Taxonomy" id="1934379"/>
    <lineage>
        <taxon>Eukaryota</taxon>
        <taxon>Fungi</taxon>
        <taxon>Dikarya</taxon>
        <taxon>Ascomycota</taxon>
        <taxon>Pezizomycotina</taxon>
        <taxon>Sordariomycetes</taxon>
        <taxon>Sordariomycetidae</taxon>
        <taxon>Sordariales</taxon>
        <taxon>Chaetomiaceae</taxon>
        <taxon>Dichotomopilus</taxon>
    </lineage>
</organism>
<dbReference type="GeneID" id="87815829"/>
<dbReference type="Gene3D" id="2.60.120.620">
    <property type="entry name" value="q2cbj1_9rhob like domain"/>
    <property type="match status" value="1"/>
</dbReference>
<dbReference type="RefSeq" id="XP_062640702.1">
    <property type="nucleotide sequence ID" value="XM_062779216.1"/>
</dbReference>
<name>A0AAN6VC28_9PEZI</name>
<protein>
    <submittedName>
        <fullName evidence="8">PhyH-domain-containing protein</fullName>
    </submittedName>
</protein>